<keyword evidence="2" id="KW-0614">Plasmid</keyword>
<feature type="region of interest" description="Disordered" evidence="1">
    <location>
        <begin position="1"/>
        <end position="22"/>
    </location>
</feature>
<sequence length="138" mass="15516">MNAITQISTSSNRQDATSVSPLDAQATAQSDSSLKREFLNSFTSHKLRKNAKEKITQLLAYADSVTLKTQSMGMDDCFRSNAPQNMPKAAFWQWYEDNYSEMVIKLTVREGVLVKAVFSDCIYHFSDDVVLTFSEVIA</sequence>
<evidence type="ECO:0000313" key="3">
    <source>
        <dbReference type="Proteomes" id="UP001156560"/>
    </source>
</evidence>
<dbReference type="AlphaFoldDB" id="A0AA47JNQ2"/>
<dbReference type="RefSeq" id="WP_228085982.1">
    <property type="nucleotide sequence ID" value="NZ_CP097872.1"/>
</dbReference>
<geneLocation type="plasmid" evidence="2 3">
    <name>pHLD</name>
</geneLocation>
<dbReference type="EMBL" id="CP114199">
    <property type="protein sequence ID" value="WAT93987.1"/>
    <property type="molecule type" value="Genomic_DNA"/>
</dbReference>
<dbReference type="Proteomes" id="UP001156560">
    <property type="component" value="Plasmid pHLD"/>
</dbReference>
<reference evidence="2" key="1">
    <citation type="submission" date="2022-12" db="EMBL/GenBank/DDBJ databases">
        <title>Vibrio parahaemolyticus become highly virulent by producing novel Tc toxins.</title>
        <authorList>
            <person name="Yang F."/>
            <person name="You Y."/>
            <person name="Lai Q."/>
            <person name="Xu L."/>
            <person name="Li F."/>
        </authorList>
    </citation>
    <scope>NUCLEOTIDE SEQUENCE</scope>
    <source>
        <strain evidence="2">Vp-HL-202005</strain>
        <plasmid evidence="2">pHLD</plasmid>
    </source>
</reference>
<proteinExistence type="predicted"/>
<gene>
    <name evidence="2" type="ORF">O1Q84_27885</name>
</gene>
<evidence type="ECO:0000313" key="2">
    <source>
        <dbReference type="EMBL" id="WAT93987.1"/>
    </source>
</evidence>
<organism evidence="2 3">
    <name type="scientific">Vibrio parahaemolyticus</name>
    <dbReference type="NCBI Taxonomy" id="670"/>
    <lineage>
        <taxon>Bacteria</taxon>
        <taxon>Pseudomonadati</taxon>
        <taxon>Pseudomonadota</taxon>
        <taxon>Gammaproteobacteria</taxon>
        <taxon>Vibrionales</taxon>
        <taxon>Vibrionaceae</taxon>
        <taxon>Vibrio</taxon>
    </lineage>
</organism>
<name>A0AA47JNQ2_VIBPH</name>
<accession>A0AA47JNQ2</accession>
<protein>
    <submittedName>
        <fullName evidence="2">Uncharacterized protein</fullName>
    </submittedName>
</protein>
<evidence type="ECO:0000256" key="1">
    <source>
        <dbReference type="SAM" id="MobiDB-lite"/>
    </source>
</evidence>